<feature type="signal peptide" evidence="2">
    <location>
        <begin position="1"/>
        <end position="24"/>
    </location>
</feature>
<dbReference type="RefSeq" id="WP_074955781.1">
    <property type="nucleotide sequence ID" value="NZ_BJXR01000081.1"/>
</dbReference>
<evidence type="ECO:0000256" key="1">
    <source>
        <dbReference type="SAM" id="Coils"/>
    </source>
</evidence>
<keyword evidence="2" id="KW-0732">Signal</keyword>
<reference evidence="4 5" key="1">
    <citation type="submission" date="2016-10" db="EMBL/GenBank/DDBJ databases">
        <authorList>
            <person name="Varghese N."/>
            <person name="Submissions S."/>
        </authorList>
    </citation>
    <scope>NUCLEOTIDE SEQUENCE [LARGE SCALE GENOMIC DNA]</scope>
    <source>
        <strain evidence="4 5">DSM 16525</strain>
    </source>
</reference>
<dbReference type="Proteomes" id="UP000183760">
    <property type="component" value="Unassembled WGS sequence"/>
</dbReference>
<keyword evidence="5" id="KW-1185">Reference proteome</keyword>
<evidence type="ECO:0000313" key="6">
    <source>
        <dbReference type="Proteomes" id="UP000321514"/>
    </source>
</evidence>
<name>A0A511TH07_MYXFU</name>
<reference evidence="3 6" key="2">
    <citation type="submission" date="2019-07" db="EMBL/GenBank/DDBJ databases">
        <title>Whole genome shotgun sequence of Myxococcus fulvus NBRC 100333.</title>
        <authorList>
            <person name="Hosoyama A."/>
            <person name="Uohara A."/>
            <person name="Ohji S."/>
            <person name="Ichikawa N."/>
        </authorList>
    </citation>
    <scope>NUCLEOTIDE SEQUENCE [LARGE SCALE GENOMIC DNA]</scope>
    <source>
        <strain evidence="3 6">NBRC 100333</strain>
    </source>
</reference>
<feature type="coiled-coil region" evidence="1">
    <location>
        <begin position="157"/>
        <end position="184"/>
    </location>
</feature>
<comment type="caution">
    <text evidence="3">The sequence shown here is derived from an EMBL/GenBank/DDBJ whole genome shotgun (WGS) entry which is preliminary data.</text>
</comment>
<dbReference type="OrthoDB" id="9127154at2"/>
<feature type="chain" id="PRO_5022776819" description="Lipoprotein" evidence="2">
    <location>
        <begin position="25"/>
        <end position="380"/>
    </location>
</feature>
<evidence type="ECO:0000313" key="5">
    <source>
        <dbReference type="Proteomes" id="UP000183760"/>
    </source>
</evidence>
<accession>A0A511TH07</accession>
<evidence type="ECO:0000256" key="2">
    <source>
        <dbReference type="SAM" id="SignalP"/>
    </source>
</evidence>
<dbReference type="STRING" id="1334629.MFUL124B02_31155"/>
<dbReference type="AlphaFoldDB" id="A0A511TH07"/>
<keyword evidence="1" id="KW-0175">Coiled coil</keyword>
<protein>
    <recommendedName>
        <fullName evidence="7">Lipoprotein</fullName>
    </recommendedName>
</protein>
<dbReference type="EMBL" id="FOIB01000006">
    <property type="protein sequence ID" value="SEU19597.1"/>
    <property type="molecule type" value="Genomic_DNA"/>
</dbReference>
<evidence type="ECO:0000313" key="3">
    <source>
        <dbReference type="EMBL" id="GEN13457.1"/>
    </source>
</evidence>
<evidence type="ECO:0000313" key="4">
    <source>
        <dbReference type="EMBL" id="SEU19597.1"/>
    </source>
</evidence>
<organism evidence="3 6">
    <name type="scientific">Myxococcus fulvus</name>
    <dbReference type="NCBI Taxonomy" id="33"/>
    <lineage>
        <taxon>Bacteria</taxon>
        <taxon>Pseudomonadati</taxon>
        <taxon>Myxococcota</taxon>
        <taxon>Myxococcia</taxon>
        <taxon>Myxococcales</taxon>
        <taxon>Cystobacterineae</taxon>
        <taxon>Myxococcaceae</taxon>
        <taxon>Myxococcus</taxon>
    </lineage>
</organism>
<sequence>MKRLPVCLVLLPLLVTLLAGRSRAAGLEVRSLTVTPKPEAESPFPAGDLQMPWVTHEKPEVAALINDGLFIARFKALAPTKVGARLPPDGLDLAGLSEQGFSVTRNDARLLTVRFDAEGCGAYCESYIVAYSFDVRTGRQLNPRELFTPAGVRALVLRMHKEKLRLYREQVSRHERELKTASKKEPASDTLADLEERIAFNRECLEGEEAKAEEERSRSSFHERWEFNGTEALMTSERCSNHASRALDDVGNVSLPLSYDSLRPQLTAYGKHVLLGEGQGVSGDVFGQVLRGRLGKLPIVMMLERQDDGSVSGVYFYEKHRKPIELFGKVEGGKLELQERDAEGNPAASLRLEVGKNLLRGDWVGKQTLRMELRAPSPQG</sequence>
<evidence type="ECO:0008006" key="7">
    <source>
        <dbReference type="Google" id="ProtNLM"/>
    </source>
</evidence>
<proteinExistence type="predicted"/>
<dbReference type="Proteomes" id="UP000321514">
    <property type="component" value="Unassembled WGS sequence"/>
</dbReference>
<dbReference type="EMBL" id="BJXR01000081">
    <property type="protein sequence ID" value="GEN13457.1"/>
    <property type="molecule type" value="Genomic_DNA"/>
</dbReference>
<gene>
    <name evidence="3" type="ORF">MFU01_84940</name>
    <name evidence="4" type="ORF">SAMN05443572_10630</name>
</gene>